<dbReference type="RefSeq" id="WP_113887946.1">
    <property type="nucleotide sequence ID" value="NZ_QNRK01000003.1"/>
</dbReference>
<evidence type="ECO:0000313" key="4">
    <source>
        <dbReference type="EMBL" id="RBP17331.1"/>
    </source>
</evidence>
<feature type="signal peptide" evidence="3">
    <location>
        <begin position="1"/>
        <end position="23"/>
    </location>
</feature>
<dbReference type="Proteomes" id="UP000253529">
    <property type="component" value="Unassembled WGS sequence"/>
</dbReference>
<dbReference type="PANTHER" id="PTHR11240">
    <property type="entry name" value="RIBONUCLEASE T2"/>
    <property type="match status" value="1"/>
</dbReference>
<dbReference type="EMBL" id="QNRK01000003">
    <property type="protein sequence ID" value="RBP17331.1"/>
    <property type="molecule type" value="Genomic_DNA"/>
</dbReference>
<comment type="similarity">
    <text evidence="1 2">Belongs to the RNase T2 family.</text>
</comment>
<dbReference type="InterPro" id="IPR033130">
    <property type="entry name" value="RNase_T2_His_AS_2"/>
</dbReference>
<evidence type="ECO:0000313" key="5">
    <source>
        <dbReference type="Proteomes" id="UP000253529"/>
    </source>
</evidence>
<dbReference type="GO" id="GO:0006401">
    <property type="term" value="P:RNA catabolic process"/>
    <property type="evidence" value="ECO:0007669"/>
    <property type="project" value="TreeGrafter"/>
</dbReference>
<dbReference type="CDD" id="cd01062">
    <property type="entry name" value="RNase_T2_prok"/>
    <property type="match status" value="1"/>
</dbReference>
<name>A0A366FS21_9HYPH</name>
<sequence length="218" mass="23044">MTRLAVAALVLVGLCAAASAARADEPPAATAPFDYYVLALSWSPGFCALGGERKSPRQCAPGAGYGFVVHGLWPDNRFGPDPEDCGDADVSDADLAAARGLYPTDGLAAYEYRKHGTCSGLAPADYFAAVRAARDGLAIPPQFQGVSAWTRMDPEAIRRAFIAANANMRPDNLAVTCARGQLVDVRVCLSKTLRAFAACPQVARNSCRRDSILVAPLR</sequence>
<dbReference type="InterPro" id="IPR018188">
    <property type="entry name" value="RNase_T2_His_AS_1"/>
</dbReference>
<dbReference type="GO" id="GO:0003723">
    <property type="term" value="F:RNA binding"/>
    <property type="evidence" value="ECO:0007669"/>
    <property type="project" value="InterPro"/>
</dbReference>
<dbReference type="OrthoDB" id="4720638at2"/>
<reference evidence="4 5" key="1">
    <citation type="submission" date="2018-06" db="EMBL/GenBank/DDBJ databases">
        <title>Genomic Encyclopedia of Type Strains, Phase IV (KMG-IV): sequencing the most valuable type-strain genomes for metagenomic binning, comparative biology and taxonomic classification.</title>
        <authorList>
            <person name="Goeker M."/>
        </authorList>
    </citation>
    <scope>NUCLEOTIDE SEQUENCE [LARGE SCALE GENOMIC DNA]</scope>
    <source>
        <strain evidence="4 5">DSM 24875</strain>
    </source>
</reference>
<protein>
    <submittedName>
        <fullName evidence="4">Ribonuclease T2</fullName>
    </submittedName>
</protein>
<organism evidence="4 5">
    <name type="scientific">Roseiarcus fermentans</name>
    <dbReference type="NCBI Taxonomy" id="1473586"/>
    <lineage>
        <taxon>Bacteria</taxon>
        <taxon>Pseudomonadati</taxon>
        <taxon>Pseudomonadota</taxon>
        <taxon>Alphaproteobacteria</taxon>
        <taxon>Hyphomicrobiales</taxon>
        <taxon>Roseiarcaceae</taxon>
        <taxon>Roseiarcus</taxon>
    </lineage>
</organism>
<evidence type="ECO:0000256" key="3">
    <source>
        <dbReference type="SAM" id="SignalP"/>
    </source>
</evidence>
<dbReference type="Gene3D" id="3.90.730.10">
    <property type="entry name" value="Ribonuclease T2-like"/>
    <property type="match status" value="1"/>
</dbReference>
<feature type="chain" id="PRO_5016818392" evidence="3">
    <location>
        <begin position="24"/>
        <end position="218"/>
    </location>
</feature>
<dbReference type="GO" id="GO:0033897">
    <property type="term" value="F:ribonuclease T2 activity"/>
    <property type="evidence" value="ECO:0007669"/>
    <property type="project" value="InterPro"/>
</dbReference>
<comment type="caution">
    <text evidence="4">The sequence shown here is derived from an EMBL/GenBank/DDBJ whole genome shotgun (WGS) entry which is preliminary data.</text>
</comment>
<dbReference type="PROSITE" id="PS00531">
    <property type="entry name" value="RNASE_T2_2"/>
    <property type="match status" value="1"/>
</dbReference>
<evidence type="ECO:0000256" key="2">
    <source>
        <dbReference type="RuleBase" id="RU004328"/>
    </source>
</evidence>
<keyword evidence="5" id="KW-1185">Reference proteome</keyword>
<dbReference type="PANTHER" id="PTHR11240:SF22">
    <property type="entry name" value="RIBONUCLEASE T2"/>
    <property type="match status" value="1"/>
</dbReference>
<gene>
    <name evidence="4" type="ORF">DFR50_103218</name>
</gene>
<dbReference type="AlphaFoldDB" id="A0A366FS21"/>
<dbReference type="InterPro" id="IPR039378">
    <property type="entry name" value="RNase_T2_prok"/>
</dbReference>
<evidence type="ECO:0000256" key="1">
    <source>
        <dbReference type="ARBA" id="ARBA00007469"/>
    </source>
</evidence>
<dbReference type="InterPro" id="IPR036430">
    <property type="entry name" value="RNase_T2-like_sf"/>
</dbReference>
<dbReference type="InterPro" id="IPR001568">
    <property type="entry name" value="RNase_T2-like"/>
</dbReference>
<dbReference type="Pfam" id="PF00445">
    <property type="entry name" value="Ribonuclease_T2"/>
    <property type="match status" value="1"/>
</dbReference>
<accession>A0A366FS21</accession>
<keyword evidence="3" id="KW-0732">Signal</keyword>
<dbReference type="PROSITE" id="PS00530">
    <property type="entry name" value="RNASE_T2_1"/>
    <property type="match status" value="1"/>
</dbReference>
<proteinExistence type="inferred from homology"/>
<dbReference type="SUPFAM" id="SSF55895">
    <property type="entry name" value="Ribonuclease Rh-like"/>
    <property type="match status" value="1"/>
</dbReference>